<reference evidence="2" key="1">
    <citation type="journal article" date="2021" name="Microb. Physiol.">
        <title>Proteogenomic Insights into the Physiology of Marine, Sulfate-Reducing, Filamentous Desulfonema limicola and Desulfonema magnum.</title>
        <authorList>
            <person name="Schnaars V."/>
            <person name="Wohlbrand L."/>
            <person name="Scheve S."/>
            <person name="Hinrichs C."/>
            <person name="Reinhardt R."/>
            <person name="Rabus R."/>
        </authorList>
    </citation>
    <scope>NUCLEOTIDE SEQUENCE</scope>
    <source>
        <strain evidence="2">5ac10</strain>
    </source>
</reference>
<dbReference type="Gene3D" id="3.40.50.720">
    <property type="entry name" value="NAD(P)-binding Rossmann-like Domain"/>
    <property type="match status" value="1"/>
</dbReference>
<protein>
    <submittedName>
        <fullName evidence="2">CoA binding protein</fullName>
    </submittedName>
</protein>
<evidence type="ECO:0000313" key="3">
    <source>
        <dbReference type="Proteomes" id="UP000663720"/>
    </source>
</evidence>
<gene>
    <name evidence="2" type="ORF">dnl_27680</name>
</gene>
<dbReference type="PANTHER" id="PTHR33303:SF2">
    <property type="entry name" value="COA-BINDING DOMAIN-CONTAINING PROTEIN"/>
    <property type="match status" value="1"/>
</dbReference>
<organism evidence="2 3">
    <name type="scientific">Desulfonema limicola</name>
    <dbReference type="NCBI Taxonomy" id="45656"/>
    <lineage>
        <taxon>Bacteria</taxon>
        <taxon>Pseudomonadati</taxon>
        <taxon>Thermodesulfobacteriota</taxon>
        <taxon>Desulfobacteria</taxon>
        <taxon>Desulfobacterales</taxon>
        <taxon>Desulfococcaceae</taxon>
        <taxon>Desulfonema</taxon>
    </lineage>
</organism>
<dbReference type="SMART" id="SM00881">
    <property type="entry name" value="CoA_binding"/>
    <property type="match status" value="1"/>
</dbReference>
<dbReference type="PANTHER" id="PTHR33303">
    <property type="entry name" value="CYTOPLASMIC PROTEIN-RELATED"/>
    <property type="match status" value="1"/>
</dbReference>
<dbReference type="SUPFAM" id="SSF51735">
    <property type="entry name" value="NAD(P)-binding Rossmann-fold domains"/>
    <property type="match status" value="1"/>
</dbReference>
<dbReference type="InterPro" id="IPR003781">
    <property type="entry name" value="CoA-bd"/>
</dbReference>
<accession>A0A975B7W4</accession>
<dbReference type="EMBL" id="CP061799">
    <property type="protein sequence ID" value="QTA80463.1"/>
    <property type="molecule type" value="Genomic_DNA"/>
</dbReference>
<dbReference type="KEGG" id="dli:dnl_27680"/>
<evidence type="ECO:0000313" key="2">
    <source>
        <dbReference type="EMBL" id="QTA80463.1"/>
    </source>
</evidence>
<dbReference type="InterPro" id="IPR036291">
    <property type="entry name" value="NAD(P)-bd_dom_sf"/>
</dbReference>
<sequence length="145" mass="16553">MTKGRIITKDSEIKDILENIKTIAILGLSPKPDRDSFKVAQYLKNQGYEIIPVRPAQKEILGQKVYKSLDEIETSVDLVDAFRASDQIKGHIQELIRLKPKFFWMQLGIENHEAAEELTKVGIDVVMNRCIKVDHGNLIKKKIIV</sequence>
<dbReference type="AlphaFoldDB" id="A0A975B7W4"/>
<name>A0A975B7W4_9BACT</name>
<keyword evidence="3" id="KW-1185">Reference proteome</keyword>
<dbReference type="Pfam" id="PF13380">
    <property type="entry name" value="CoA_binding_2"/>
    <property type="match status" value="1"/>
</dbReference>
<evidence type="ECO:0000259" key="1">
    <source>
        <dbReference type="SMART" id="SM00881"/>
    </source>
</evidence>
<feature type="domain" description="CoA-binding" evidence="1">
    <location>
        <begin position="17"/>
        <end position="109"/>
    </location>
</feature>
<dbReference type="Proteomes" id="UP000663720">
    <property type="component" value="Chromosome"/>
</dbReference>
<dbReference type="RefSeq" id="WP_207692109.1">
    <property type="nucleotide sequence ID" value="NZ_CP061799.1"/>
</dbReference>
<proteinExistence type="predicted"/>